<evidence type="ECO:0000256" key="1">
    <source>
        <dbReference type="SAM" id="Phobius"/>
    </source>
</evidence>
<proteinExistence type="predicted"/>
<keyword evidence="3" id="KW-1185">Reference proteome</keyword>
<reference evidence="2 3" key="1">
    <citation type="submission" date="2021-03" db="EMBL/GenBank/DDBJ databases">
        <title>Sequencing the genomes of 1000 actinobacteria strains.</title>
        <authorList>
            <person name="Klenk H.-P."/>
        </authorList>
    </citation>
    <scope>NUCLEOTIDE SEQUENCE [LARGE SCALE GENOMIC DNA]</scope>
    <source>
        <strain evidence="2 3">DSM 45516</strain>
    </source>
</reference>
<dbReference type="EMBL" id="JAGGMR010000001">
    <property type="protein sequence ID" value="MBP2187863.1"/>
    <property type="molecule type" value="Genomic_DNA"/>
</dbReference>
<protein>
    <submittedName>
        <fullName evidence="2">Uncharacterized protein</fullName>
    </submittedName>
</protein>
<organism evidence="2 3">
    <name type="scientific">Nocardia goodfellowii</name>
    <dbReference type="NCBI Taxonomy" id="882446"/>
    <lineage>
        <taxon>Bacteria</taxon>
        <taxon>Bacillati</taxon>
        <taxon>Actinomycetota</taxon>
        <taxon>Actinomycetes</taxon>
        <taxon>Mycobacteriales</taxon>
        <taxon>Nocardiaceae</taxon>
        <taxon>Nocardia</taxon>
    </lineage>
</organism>
<keyword evidence="1" id="KW-1133">Transmembrane helix</keyword>
<evidence type="ECO:0000313" key="2">
    <source>
        <dbReference type="EMBL" id="MBP2187863.1"/>
    </source>
</evidence>
<sequence>MDEQRSWLETVAGPLAGASVGAVVVIALAMAGPGKYYGWRLQKVLDLLGGMEDLDGMEAQRRELHAEADRLSRLVAAIHRVPTEWRRFALWVVVYGVAALITFSGFWVLQRWGITGWWHWLGLLAIVILASPFMETTHVWWDSWKYTRRERRRFIAEGLPADFQRRHAPITPKWVIRWIPKWALAEHSETLTDSTDLHAS</sequence>
<name>A0ABS4Q846_9NOCA</name>
<dbReference type="RefSeq" id="WP_209884740.1">
    <property type="nucleotide sequence ID" value="NZ_JAGGMR010000001.1"/>
</dbReference>
<accession>A0ABS4Q846</accession>
<dbReference type="Proteomes" id="UP001519325">
    <property type="component" value="Unassembled WGS sequence"/>
</dbReference>
<keyword evidence="1" id="KW-0812">Transmembrane</keyword>
<feature type="transmembrane region" description="Helical" evidence="1">
    <location>
        <begin position="12"/>
        <end position="31"/>
    </location>
</feature>
<evidence type="ECO:0000313" key="3">
    <source>
        <dbReference type="Proteomes" id="UP001519325"/>
    </source>
</evidence>
<comment type="caution">
    <text evidence="2">The sequence shown here is derived from an EMBL/GenBank/DDBJ whole genome shotgun (WGS) entry which is preliminary data.</text>
</comment>
<feature type="transmembrane region" description="Helical" evidence="1">
    <location>
        <begin position="120"/>
        <end position="141"/>
    </location>
</feature>
<keyword evidence="1" id="KW-0472">Membrane</keyword>
<feature type="transmembrane region" description="Helical" evidence="1">
    <location>
        <begin position="88"/>
        <end position="108"/>
    </location>
</feature>
<gene>
    <name evidence="2" type="ORF">BJ987_000764</name>
</gene>